<dbReference type="RefSeq" id="WP_121123891.1">
    <property type="nucleotide sequence ID" value="NZ_CP016604.1"/>
</dbReference>
<sequence>MASKTIKQAEQKAITYIEDVLPKKELASFKKVKSSLWVAQSILEVMAQSDIQEVDIHALQNAIRGVAEMVLDSVAQLEEL</sequence>
<reference evidence="1 2" key="1">
    <citation type="submission" date="2018-10" db="EMBL/GenBank/DDBJ databases">
        <title>Genomic Encyclopedia of Type Strains, Phase IV (KMG-IV): sequencing the most valuable type-strain genomes for metagenomic binning, comparative biology and taxonomic classification.</title>
        <authorList>
            <person name="Goeker M."/>
        </authorList>
    </citation>
    <scope>NUCLEOTIDE SEQUENCE [LARGE SCALE GENOMIC DNA]</scope>
    <source>
        <strain evidence="1 2">DSM 23800</strain>
    </source>
</reference>
<dbReference type="EMBL" id="RBJC01000009">
    <property type="protein sequence ID" value="RKR71083.1"/>
    <property type="molecule type" value="Genomic_DNA"/>
</dbReference>
<dbReference type="Proteomes" id="UP000280099">
    <property type="component" value="Unassembled WGS sequence"/>
</dbReference>
<proteinExistence type="predicted"/>
<organism evidence="1 2">
    <name type="scientific">Otariodibacter oris</name>
    <dbReference type="NCBI Taxonomy" id="1032623"/>
    <lineage>
        <taxon>Bacteria</taxon>
        <taxon>Pseudomonadati</taxon>
        <taxon>Pseudomonadota</taxon>
        <taxon>Gammaproteobacteria</taxon>
        <taxon>Pasteurellales</taxon>
        <taxon>Pasteurellaceae</taxon>
        <taxon>Otariodibacter</taxon>
    </lineage>
</organism>
<keyword evidence="2" id="KW-1185">Reference proteome</keyword>
<name>A0A420XEX3_9PAST</name>
<comment type="caution">
    <text evidence="1">The sequence shown here is derived from an EMBL/GenBank/DDBJ whole genome shotgun (WGS) entry which is preliminary data.</text>
</comment>
<dbReference type="AlphaFoldDB" id="A0A420XEX3"/>
<evidence type="ECO:0000313" key="2">
    <source>
        <dbReference type="Proteomes" id="UP000280099"/>
    </source>
</evidence>
<gene>
    <name evidence="1" type="ORF">DES31_1660</name>
</gene>
<protein>
    <submittedName>
        <fullName evidence="1">Uncharacterized protein</fullName>
    </submittedName>
</protein>
<evidence type="ECO:0000313" key="1">
    <source>
        <dbReference type="EMBL" id="RKR71083.1"/>
    </source>
</evidence>
<accession>A0A420XEX3</accession>